<reference evidence="2 3" key="1">
    <citation type="submission" date="2017-03" db="EMBL/GenBank/DDBJ databases">
        <title>Genome sequence of Clostridium hungatei DSM 14427.</title>
        <authorList>
            <person name="Poehlein A."/>
            <person name="Daniel R."/>
        </authorList>
    </citation>
    <scope>NUCLEOTIDE SEQUENCE [LARGE SCALE GENOMIC DNA]</scope>
    <source>
        <strain evidence="2 3">DSM 14427</strain>
    </source>
</reference>
<dbReference type="Gene3D" id="3.20.20.150">
    <property type="entry name" value="Divalent-metal-dependent TIM barrel enzymes"/>
    <property type="match status" value="1"/>
</dbReference>
<dbReference type="PANTHER" id="PTHR12110">
    <property type="entry name" value="HYDROXYPYRUVATE ISOMERASE"/>
    <property type="match status" value="1"/>
</dbReference>
<evidence type="ECO:0000313" key="3">
    <source>
        <dbReference type="Proteomes" id="UP000191554"/>
    </source>
</evidence>
<organism evidence="2 3">
    <name type="scientific">Ruminiclostridium hungatei</name>
    <name type="common">Clostridium hungatei</name>
    <dbReference type="NCBI Taxonomy" id="48256"/>
    <lineage>
        <taxon>Bacteria</taxon>
        <taxon>Bacillati</taxon>
        <taxon>Bacillota</taxon>
        <taxon>Clostridia</taxon>
        <taxon>Eubacteriales</taxon>
        <taxon>Oscillospiraceae</taxon>
        <taxon>Ruminiclostridium</taxon>
    </lineage>
</organism>
<dbReference type="EC" id="4.2.1.44" evidence="2"/>
<dbReference type="STRING" id="48256.CLHUN_20760"/>
<gene>
    <name evidence="2" type="primary">iolE</name>
    <name evidence="2" type="ORF">CLHUN_20760</name>
</gene>
<dbReference type="RefSeq" id="WP_080064514.1">
    <property type="nucleotide sequence ID" value="NZ_MZGX01000012.1"/>
</dbReference>
<dbReference type="GO" id="GO:0050114">
    <property type="term" value="F:myo-inosose-2 dehydratase activity"/>
    <property type="evidence" value="ECO:0007669"/>
    <property type="project" value="UniProtKB-EC"/>
</dbReference>
<dbReference type="OrthoDB" id="9779184at2"/>
<evidence type="ECO:0000259" key="1">
    <source>
        <dbReference type="Pfam" id="PF01261"/>
    </source>
</evidence>
<dbReference type="Pfam" id="PF01261">
    <property type="entry name" value="AP_endonuc_2"/>
    <property type="match status" value="1"/>
</dbReference>
<keyword evidence="3" id="KW-1185">Reference proteome</keyword>
<feature type="domain" description="Xylose isomerase-like TIM barrel" evidence="1">
    <location>
        <begin position="20"/>
        <end position="280"/>
    </location>
</feature>
<dbReference type="InterPro" id="IPR013022">
    <property type="entry name" value="Xyl_isomerase-like_TIM-brl"/>
</dbReference>
<dbReference type="InterPro" id="IPR036237">
    <property type="entry name" value="Xyl_isomerase-like_sf"/>
</dbReference>
<sequence length="304" mass="35069">MKLGFVSAILDTSSFEEVIDFAGENKFQCVELMCWPVGKAERRYAGVTHIDVSALDDKKVEYIDGYLKMKSVGISGLSYYPNPLDPDKEKREFYIEHIRKIIIAASKLGLKNVNTFIGKDKNKTVEDNIKLFKEVWTPIIKFAEENDIKIGIENCPMYFTKDEWPGGLNLASTPAIWKRMFEEIPSDNFGLNYDPSHLLWQQMDYIKPIYDFKDRIFHVHIKDIKVYQDKLDNVGALATPLEYISPKLPGLGDVNWSKFISALADIRYKGAVCIEVEDKAFEDSFEDRKKAVILSRNYINQFLY</sequence>
<keyword evidence="2" id="KW-0456">Lyase</keyword>
<evidence type="ECO:0000313" key="2">
    <source>
        <dbReference type="EMBL" id="OPX44051.1"/>
    </source>
</evidence>
<proteinExistence type="predicted"/>
<name>A0A1V4SLF1_RUMHU</name>
<accession>A0A1V4SLF1</accession>
<dbReference type="SUPFAM" id="SSF51658">
    <property type="entry name" value="Xylose isomerase-like"/>
    <property type="match status" value="1"/>
</dbReference>
<dbReference type="PANTHER" id="PTHR12110:SF21">
    <property type="entry name" value="XYLOSE ISOMERASE-LIKE TIM BARREL DOMAIN-CONTAINING PROTEIN"/>
    <property type="match status" value="1"/>
</dbReference>
<dbReference type="InterPro" id="IPR050312">
    <property type="entry name" value="IolE/XylAMocC-like"/>
</dbReference>
<dbReference type="Proteomes" id="UP000191554">
    <property type="component" value="Unassembled WGS sequence"/>
</dbReference>
<protein>
    <submittedName>
        <fullName evidence="2">Inosose dehydratase</fullName>
        <ecNumber evidence="2">4.2.1.44</ecNumber>
    </submittedName>
</protein>
<dbReference type="AlphaFoldDB" id="A0A1V4SLF1"/>
<comment type="caution">
    <text evidence="2">The sequence shown here is derived from an EMBL/GenBank/DDBJ whole genome shotgun (WGS) entry which is preliminary data.</text>
</comment>
<dbReference type="EMBL" id="MZGX01000012">
    <property type="protein sequence ID" value="OPX44051.1"/>
    <property type="molecule type" value="Genomic_DNA"/>
</dbReference>